<evidence type="ECO:0000256" key="5">
    <source>
        <dbReference type="SAM" id="Phobius"/>
    </source>
</evidence>
<feature type="domain" description="HAMP" evidence="7">
    <location>
        <begin position="302"/>
        <end position="356"/>
    </location>
</feature>
<accession>A0A1M7YXC2</accession>
<dbReference type="Gene3D" id="1.10.287.950">
    <property type="entry name" value="Methyl-accepting chemotaxis protein"/>
    <property type="match status" value="1"/>
</dbReference>
<dbReference type="PROSITE" id="PS50885">
    <property type="entry name" value="HAMP"/>
    <property type="match status" value="1"/>
</dbReference>
<dbReference type="AlphaFoldDB" id="A0A1M7YXC2"/>
<dbReference type="SUPFAM" id="SSF58104">
    <property type="entry name" value="Methyl-accepting chemotaxis protein (MCP) signaling domain"/>
    <property type="match status" value="1"/>
</dbReference>
<dbReference type="Pfam" id="PF00015">
    <property type="entry name" value="MCPsignal"/>
    <property type="match status" value="1"/>
</dbReference>
<dbReference type="CDD" id="cd11386">
    <property type="entry name" value="MCP_signal"/>
    <property type="match status" value="1"/>
</dbReference>
<name>A0A1M7YXC2_9VIBR</name>
<keyword evidence="9" id="KW-1185">Reference proteome</keyword>
<dbReference type="FunFam" id="1.10.287.950:FF:000001">
    <property type="entry name" value="Methyl-accepting chemotaxis sensory transducer"/>
    <property type="match status" value="1"/>
</dbReference>
<dbReference type="Proteomes" id="UP000184600">
    <property type="component" value="Unassembled WGS sequence"/>
</dbReference>
<keyword evidence="5" id="KW-1133">Transmembrane helix</keyword>
<evidence type="ECO:0000259" key="7">
    <source>
        <dbReference type="PROSITE" id="PS50885"/>
    </source>
</evidence>
<dbReference type="InterPro" id="IPR003660">
    <property type="entry name" value="HAMP_dom"/>
</dbReference>
<reference evidence="9" key="1">
    <citation type="submission" date="2016-12" db="EMBL/GenBank/DDBJ databases">
        <authorList>
            <person name="Rodrigo-Torres L."/>
            <person name="Arahal R.D."/>
            <person name="Lucena T."/>
        </authorList>
    </citation>
    <scope>NUCLEOTIDE SEQUENCE [LARGE SCALE GENOMIC DNA]</scope>
</reference>
<keyword evidence="2 4" id="KW-0807">Transducer</keyword>
<evidence type="ECO:0000259" key="6">
    <source>
        <dbReference type="PROSITE" id="PS50111"/>
    </source>
</evidence>
<evidence type="ECO:0000256" key="1">
    <source>
        <dbReference type="ARBA" id="ARBA00004370"/>
    </source>
</evidence>
<organism evidence="8 9">
    <name type="scientific">Vibrio quintilis</name>
    <dbReference type="NCBI Taxonomy" id="1117707"/>
    <lineage>
        <taxon>Bacteria</taxon>
        <taxon>Pseudomonadati</taxon>
        <taxon>Pseudomonadota</taxon>
        <taxon>Gammaproteobacteria</taxon>
        <taxon>Vibrionales</taxon>
        <taxon>Vibrionaceae</taxon>
        <taxon>Vibrio</taxon>
    </lineage>
</organism>
<keyword evidence="5" id="KW-0812">Transmembrane</keyword>
<dbReference type="Gene3D" id="3.30.450.20">
    <property type="entry name" value="PAS domain"/>
    <property type="match status" value="1"/>
</dbReference>
<feature type="domain" description="Methyl-accepting transducer" evidence="6">
    <location>
        <begin position="361"/>
        <end position="597"/>
    </location>
</feature>
<comment type="subcellular location">
    <subcellularLocation>
        <location evidence="1">Membrane</location>
    </subcellularLocation>
</comment>
<evidence type="ECO:0000313" key="8">
    <source>
        <dbReference type="EMBL" id="SHO57317.1"/>
    </source>
</evidence>
<dbReference type="PANTHER" id="PTHR32089">
    <property type="entry name" value="METHYL-ACCEPTING CHEMOTAXIS PROTEIN MCPB"/>
    <property type="match status" value="1"/>
</dbReference>
<dbReference type="PROSITE" id="PS50111">
    <property type="entry name" value="CHEMOTAXIS_TRANSDUC_2"/>
    <property type="match status" value="1"/>
</dbReference>
<dbReference type="GO" id="GO:0007165">
    <property type="term" value="P:signal transduction"/>
    <property type="evidence" value="ECO:0007669"/>
    <property type="project" value="UniProtKB-KW"/>
</dbReference>
<dbReference type="CDD" id="cd18773">
    <property type="entry name" value="PDC1_HK_sensor"/>
    <property type="match status" value="1"/>
</dbReference>
<dbReference type="GO" id="GO:0016020">
    <property type="term" value="C:membrane"/>
    <property type="evidence" value="ECO:0007669"/>
    <property type="project" value="UniProtKB-SubCell"/>
</dbReference>
<proteinExistence type="inferred from homology"/>
<dbReference type="InterPro" id="IPR004089">
    <property type="entry name" value="MCPsignal_dom"/>
</dbReference>
<dbReference type="SMART" id="SM00304">
    <property type="entry name" value="HAMP"/>
    <property type="match status" value="1"/>
</dbReference>
<dbReference type="EMBL" id="FRFG01000037">
    <property type="protein sequence ID" value="SHO57317.1"/>
    <property type="molecule type" value="Genomic_DNA"/>
</dbReference>
<feature type="transmembrane region" description="Helical" evidence="5">
    <location>
        <begin position="283"/>
        <end position="305"/>
    </location>
</feature>
<dbReference type="Pfam" id="PF00672">
    <property type="entry name" value="HAMP"/>
    <property type="match status" value="1"/>
</dbReference>
<comment type="similarity">
    <text evidence="3">Belongs to the methyl-accepting chemotaxis (MCP) protein family.</text>
</comment>
<dbReference type="RefSeq" id="WP_073584121.1">
    <property type="nucleotide sequence ID" value="NZ_AP024898.1"/>
</dbReference>
<protein>
    <submittedName>
        <fullName evidence="8">Methyl-accepting chemotaxis protein PctB</fullName>
    </submittedName>
</protein>
<dbReference type="OrthoDB" id="2489132at2"/>
<dbReference type="SMART" id="SM00283">
    <property type="entry name" value="MA"/>
    <property type="match status" value="1"/>
</dbReference>
<evidence type="ECO:0000313" key="9">
    <source>
        <dbReference type="Proteomes" id="UP000184600"/>
    </source>
</evidence>
<evidence type="ECO:0000256" key="3">
    <source>
        <dbReference type="ARBA" id="ARBA00029447"/>
    </source>
</evidence>
<sequence length="633" mass="69119">MKQIGMRKLLIFSVMLLVGLSVAISSYVLYSNEKETIHNIVMDQTRSYTKNKAANVQGIIGEKAGGLRSLSGRYINKGLSGSDEEVIEQTRFLARAMNLNSALIAFENGDAFWNQTAASWPNHKLDGDVKEKGWYQAGRKSSSTTVTNPYLFDGDYWITMVDKIKDGVIAVEYKLTFLNEIVSQAIDIPGSAAVIMTQDTTFLASSSNAIKAGEKGANYDWFRHAAQEAVSKESAVTEYSLNGVDKLLFSHRIKVADKNWYFAIGLDKSVAFGSLEAARNNSILIAFIATLISVAIAYALIQWLYRPILSLRDTITALSSGDGDLTQRLKVESKDELGQIAHGVNRFIENLQNIMLEIKGATSTLESNVGRLRDQSERSSSILQSHVSETEQIVTAIEEMNSTASSMATDAANTANLTQQANETSIESRRIVEQSQQTVSALISDVDKAALDVQQMNDETQNINTILNVIGDIAEQTNLLALNAAIEAARAGEQGRGFAVVADEVRNLASRTKDSTEEIETALDSLLKGTKVVVGSMDSTKDRCQETAEGAGEVSSSLETMTRFVDEINDLSTQIATAAEEQSSVTQELSRNMSAINDIVRELDTNGQQVNHDAQEISDVNQQLSSIVGRFKL</sequence>
<evidence type="ECO:0000256" key="2">
    <source>
        <dbReference type="ARBA" id="ARBA00023224"/>
    </source>
</evidence>
<gene>
    <name evidence="8" type="primary">pctB_10</name>
    <name evidence="8" type="ORF">VQ7734_03086</name>
</gene>
<dbReference type="STRING" id="1117707.VQ7734_03086"/>
<evidence type="ECO:0000256" key="4">
    <source>
        <dbReference type="PROSITE-ProRule" id="PRU00284"/>
    </source>
</evidence>
<dbReference type="GO" id="GO:0006935">
    <property type="term" value="P:chemotaxis"/>
    <property type="evidence" value="ECO:0007669"/>
    <property type="project" value="UniProtKB-ARBA"/>
</dbReference>
<dbReference type="PANTHER" id="PTHR32089:SF55">
    <property type="entry name" value="METHYL ACCEPTING SENSORY TRANSDUCER WITH CACHE_2 SMALL MOLECULE BINDING DOMAIN"/>
    <property type="match status" value="1"/>
</dbReference>
<dbReference type="CDD" id="cd06225">
    <property type="entry name" value="HAMP"/>
    <property type="match status" value="1"/>
</dbReference>
<keyword evidence="5" id="KW-0472">Membrane</keyword>